<dbReference type="Proteomes" id="UP000887565">
    <property type="component" value="Unplaced"/>
</dbReference>
<keyword evidence="1" id="KW-1185">Reference proteome</keyword>
<evidence type="ECO:0000313" key="2">
    <source>
        <dbReference type="WBParaSite" id="nRc.2.0.1.t14676-RA"/>
    </source>
</evidence>
<evidence type="ECO:0000313" key="1">
    <source>
        <dbReference type="Proteomes" id="UP000887565"/>
    </source>
</evidence>
<accession>A0A915IL00</accession>
<dbReference type="AlphaFoldDB" id="A0A915IL00"/>
<dbReference type="WBParaSite" id="nRc.2.0.1.t14676-RA">
    <property type="protein sequence ID" value="nRc.2.0.1.t14676-RA"/>
    <property type="gene ID" value="nRc.2.0.1.g14676"/>
</dbReference>
<sequence length="96" mass="11376">VFSSKADFCRILESIWKAIEKENRSQILLISLVDMLVNQMEMFPSFHSICIWELYKVYASHPALEDTIFRKLTLRFNIERLRTIFNANLLSTVKLH</sequence>
<name>A0A915IL00_ROMCU</name>
<reference evidence="2" key="1">
    <citation type="submission" date="2022-11" db="UniProtKB">
        <authorList>
            <consortium name="WormBaseParasite"/>
        </authorList>
    </citation>
    <scope>IDENTIFICATION</scope>
</reference>
<proteinExistence type="predicted"/>
<protein>
    <submittedName>
        <fullName evidence="2">Uncharacterized protein</fullName>
    </submittedName>
</protein>
<organism evidence="1 2">
    <name type="scientific">Romanomermis culicivorax</name>
    <name type="common">Nematode worm</name>
    <dbReference type="NCBI Taxonomy" id="13658"/>
    <lineage>
        <taxon>Eukaryota</taxon>
        <taxon>Metazoa</taxon>
        <taxon>Ecdysozoa</taxon>
        <taxon>Nematoda</taxon>
        <taxon>Enoplea</taxon>
        <taxon>Dorylaimia</taxon>
        <taxon>Mermithida</taxon>
        <taxon>Mermithoidea</taxon>
        <taxon>Mermithidae</taxon>
        <taxon>Romanomermis</taxon>
    </lineage>
</organism>